<reference evidence="3" key="1">
    <citation type="submission" date="2023-09" db="EMBL/GenBank/DDBJ databases">
        <title>Undibacterium sp. 20NA77.5 isolated from freshwater.</title>
        <authorList>
            <person name="Le V."/>
            <person name="Ko S.-R."/>
            <person name="Ahn C.-Y."/>
            <person name="Oh H.-M."/>
        </authorList>
    </citation>
    <scope>NUCLEOTIDE SEQUENCE</scope>
    <source>
        <strain evidence="3">20NA77.5</strain>
    </source>
</reference>
<evidence type="ECO:0000313" key="3">
    <source>
        <dbReference type="EMBL" id="WMW80387.1"/>
    </source>
</evidence>
<proteinExistence type="predicted"/>
<dbReference type="EMBL" id="CP133720">
    <property type="protein sequence ID" value="WMW80387.1"/>
    <property type="molecule type" value="Genomic_DNA"/>
</dbReference>
<dbReference type="SMART" id="SM00869">
    <property type="entry name" value="Autotransporter"/>
    <property type="match status" value="1"/>
</dbReference>
<dbReference type="InterPro" id="IPR005546">
    <property type="entry name" value="Autotransporte_beta"/>
</dbReference>
<protein>
    <submittedName>
        <fullName evidence="3">Ig-like domain-containing protein</fullName>
    </submittedName>
</protein>
<dbReference type="SUPFAM" id="SSF103515">
    <property type="entry name" value="Autotransporter"/>
    <property type="match status" value="1"/>
</dbReference>
<dbReference type="Pfam" id="PF17963">
    <property type="entry name" value="Big_9"/>
    <property type="match status" value="13"/>
</dbReference>
<dbReference type="Gene3D" id="2.40.128.130">
    <property type="entry name" value="Autotransporter beta-domain"/>
    <property type="match status" value="1"/>
</dbReference>
<dbReference type="Pfam" id="PF03797">
    <property type="entry name" value="Autotransporter"/>
    <property type="match status" value="1"/>
</dbReference>
<dbReference type="Proteomes" id="UP001181355">
    <property type="component" value="Chromosome"/>
</dbReference>
<dbReference type="Gene3D" id="2.60.40.3440">
    <property type="match status" value="17"/>
</dbReference>
<accession>A0ABY9RGQ4</accession>
<dbReference type="InterPro" id="IPR036709">
    <property type="entry name" value="Autotransporte_beta_dom_sf"/>
</dbReference>
<evidence type="ECO:0000259" key="2">
    <source>
        <dbReference type="PROSITE" id="PS51208"/>
    </source>
</evidence>
<keyword evidence="4" id="KW-1185">Reference proteome</keyword>
<name>A0ABY9RGQ4_9BURK</name>
<feature type="chain" id="PRO_5046527274" evidence="1">
    <location>
        <begin position="31"/>
        <end position="2020"/>
    </location>
</feature>
<feature type="signal peptide" evidence="1">
    <location>
        <begin position="1"/>
        <end position="30"/>
    </location>
</feature>
<organism evidence="3 4">
    <name type="scientific">Undibacterium cyanobacteriorum</name>
    <dbReference type="NCBI Taxonomy" id="3073561"/>
    <lineage>
        <taxon>Bacteria</taxon>
        <taxon>Pseudomonadati</taxon>
        <taxon>Pseudomonadota</taxon>
        <taxon>Betaproteobacteria</taxon>
        <taxon>Burkholderiales</taxon>
        <taxon>Oxalobacteraceae</taxon>
        <taxon>Undibacterium</taxon>
    </lineage>
</organism>
<evidence type="ECO:0000256" key="1">
    <source>
        <dbReference type="SAM" id="SignalP"/>
    </source>
</evidence>
<dbReference type="PROSITE" id="PS51208">
    <property type="entry name" value="AUTOTRANSPORTER"/>
    <property type="match status" value="1"/>
</dbReference>
<dbReference type="Gene3D" id="2.60.40.2810">
    <property type="match status" value="1"/>
</dbReference>
<keyword evidence="1" id="KW-0732">Signal</keyword>
<feature type="domain" description="Autotransporter" evidence="2">
    <location>
        <begin position="1744"/>
        <end position="2020"/>
    </location>
</feature>
<gene>
    <name evidence="3" type="ORF">RF679_17330</name>
</gene>
<dbReference type="RefSeq" id="WP_309481880.1">
    <property type="nucleotide sequence ID" value="NZ_CP133720.1"/>
</dbReference>
<sequence>MSKLYDYVIHKRRRAWNAFLLCFASSIAVAAVVNDTSLPPDTIINVSAQQGVNFSQSFKGIGTTDNIYTLTEALPAGLTATTVPGAPPSSSNHSLVISGTPTVAGTFLIPVRITATSASTDTAGGVFTYSTSINFTISAGPPTVQNQSVNISQDSTSNTISLTTTGDIYQIQIASAPTHGAATTSGTDLIYTPTAGYYGSDSISVLAIGPTGTSAVATISINVQATAPSIVVSPVSVFANTSNNIIALTLTGVVNNLVLETAPAHGTASISGTQVLYTPTVGYVGNDSLTLKAQGPGGDSRSTPVAITVNAPPPVSVDYAVTVSANSNSNTIHPPITGTYTSLAVDSGPSNGSVVVSGKDLIYTPTPGFSGSDSIKFKAIATASNSNVSTLSITVLPPAPSITGTSVTVPGNSSNFIINSTVTGLATSLTIASPSSHGTVTVSGMHFEYTPNASYAGSDSFTAYASGPGGNSSTVTFSVTVQPIAPSTSNMSLTVAANSSNNLVVIPIVGVASSSTVSIAPSHGTVAGSGLNFSYTPNAGYDGNDSFSYIVVGPGGSSAAATASIVVLPPAPTASNSALTVAGNSVDNPVNLSTNGNVTGITIVTAPSHGSARVSGTNVFYTPSAAYSGSDSLMYVATGPGGSSSNASVSITVQAIPPSMSGASLNVPGNSSNFEITPSITGNATGLTVVSAPTHGTVTTSGLQFQYTPTSNYSGADFFTAYARGPGGNSSTVTFSLTVLPIAPSTSNTSVTVIANSTNNAITIPVVGSATGITISTAALHGTVQVSGLSLTYTPTTGYDGNDSFSYYLVGPGGNSNTASASITVQALPPVASNSSFNVAYNSNDNQVPLSVTGNFASVNLISAPSHGYLRVSGASVFYTPTVEFSGNDSFTYTATGPGGTSSQAASVSLTVATPALTMNGATVSVPGNASNFVITPTIIGNPNGLSIVTPAAHGTVISNGLHFEYTPTANYSGSDSFTAYARSLGGNSSTVTFNITVQPSAPSTSNTSAAVLVNSTNNAITIPVVGNATSLSITGAPLHGTVQVSGLTASYTPSAGYVGNDSFSYSLVGPGGNSNTASASIVVQPLLPTASNSSLTVASNSSENSVVLTTGGQVTGLNIISAPTHGSLRVSGTSVFYTPAVDFYGVDSFSYIATGPAGNSNNAAVSINVVAAAPSISASSITVATNSNGNLITPNITGRADSISIINPPAHGSAQVIGLKLSYTPTAAYSGSDQIVFQAQGPGGDSGVATISITVQAGVIIVQNLQFNVAANSSANTLTPLISGAANQLAIQTAPTHGSAIVNGLSVLYTPSTNYVGTDNITISVSGSGLQPTTATLVVNVTAPAPTIAVADTQILANTANVSLTPQLTGLVDSLLIVTPPNHGSASVNGLTLSYTPNANYVGLDNFVVIAKGLGGNSAPATVQIKVNELPPVVNNDSLNVVANSATNAYTPKVTGAASSISISKQPTHGSVSVNGMAVNYIPSPGYVGPDSFSVVANGAGGTSTPADISINVQALAGITEALNVATNETGTATFTTIAGASAYVISTPPQHGTANIQANQLRYTPSTNYVGNDVVRITVNGSNGALTSITYNIAVVATAPTTRALSLQVESGRTVQIDLATAVSGPVYSGLTLKIVTPPSHGTASLNGSTLSYTANSSYAGSDQLQFTASTIGGTSNLANLSIAITARPDPSQDKGVLALANATSAIVRHFEQIQIEQFNGRLIELQSQYRSRSEITGKQEKDCGPIAMWLSGLNSYGSYRTRDGSHYTTMAYSAGGDRCFASGKVTGGFGLGYARDHAEIAPSGINLTSSANTAAGYMNANIFPKGRIGFVAGTNQINTGYQRFEPNSNAIAYGQWNGTQTFSSSSVSNDFDFGVIVFSPFVRFDLSNMSLDPYSETGASKYNLHYHAQSMKSRRSTVGFNSEMSIETAWGKLVPRLRAEFQRDSARRDTLKTNYVDFPDAVYLIPASDSDRRATLMMIGADMYWSNGIVTILNFNHTSANQGSKNNRISLRFSYQF</sequence>
<evidence type="ECO:0000313" key="4">
    <source>
        <dbReference type="Proteomes" id="UP001181355"/>
    </source>
</evidence>